<name>A0ABS7CUY0_9BACT</name>
<evidence type="ECO:0000256" key="1">
    <source>
        <dbReference type="ARBA" id="ARBA00007274"/>
    </source>
</evidence>
<gene>
    <name evidence="3" type="ORF">K0O23_11335</name>
</gene>
<dbReference type="Proteomes" id="UP000813018">
    <property type="component" value="Unassembled WGS sequence"/>
</dbReference>
<comment type="caution">
    <text evidence="3">The sequence shown here is derived from an EMBL/GenBank/DDBJ whole genome shotgun (WGS) entry which is preliminary data.</text>
</comment>
<evidence type="ECO:0000313" key="3">
    <source>
        <dbReference type="EMBL" id="MBW7467661.1"/>
    </source>
</evidence>
<dbReference type="Gene3D" id="3.40.50.20">
    <property type="match status" value="1"/>
</dbReference>
<dbReference type="NCBIfam" id="TIGR03570">
    <property type="entry name" value="NeuD_NnaD"/>
    <property type="match status" value="1"/>
</dbReference>
<dbReference type="InterPro" id="IPR050179">
    <property type="entry name" value="Trans_hexapeptide_repeat"/>
</dbReference>
<reference evidence="3 4" key="1">
    <citation type="journal article" date="2016" name="Int. J. Syst. Evol. Microbiol.">
        <title>Pontibacter aydingkolensis sp. nov., isolated from soil of a salt lake.</title>
        <authorList>
            <person name="Osman G."/>
            <person name="Zhang T."/>
            <person name="Lou K."/>
            <person name="Gao Y."/>
            <person name="Chang W."/>
            <person name="Lin Q."/>
            <person name="Yang H.M."/>
            <person name="Huo X.D."/>
            <person name="Wang N."/>
        </authorList>
    </citation>
    <scope>NUCLEOTIDE SEQUENCE [LARGE SCALE GENOMIC DNA]</scope>
    <source>
        <strain evidence="3 4">KACC 19255</strain>
    </source>
</reference>
<protein>
    <submittedName>
        <fullName evidence="3">Acetyltransferase</fullName>
    </submittedName>
</protein>
<feature type="domain" description="PglD N-terminal" evidence="2">
    <location>
        <begin position="5"/>
        <end position="82"/>
    </location>
</feature>
<comment type="similarity">
    <text evidence="1">Belongs to the transferase hexapeptide repeat family.</text>
</comment>
<dbReference type="SUPFAM" id="SSF51161">
    <property type="entry name" value="Trimeric LpxA-like enzymes"/>
    <property type="match status" value="1"/>
</dbReference>
<dbReference type="PANTHER" id="PTHR43300">
    <property type="entry name" value="ACETYLTRANSFERASE"/>
    <property type="match status" value="1"/>
</dbReference>
<dbReference type="InterPro" id="IPR020019">
    <property type="entry name" value="AcTrfase_PglD-like"/>
</dbReference>
<dbReference type="PANTHER" id="PTHR43300:SF7">
    <property type="entry name" value="UDP-N-ACETYLBACILLOSAMINE N-ACETYLTRANSFERASE"/>
    <property type="match status" value="1"/>
</dbReference>
<dbReference type="Gene3D" id="2.160.10.10">
    <property type="entry name" value="Hexapeptide repeat proteins"/>
    <property type="match status" value="1"/>
</dbReference>
<accession>A0ABS7CUY0</accession>
<organism evidence="3 4">
    <name type="scientific">Pontibacter aydingkolensis</name>
    <dbReference type="NCBI Taxonomy" id="1911536"/>
    <lineage>
        <taxon>Bacteria</taxon>
        <taxon>Pseudomonadati</taxon>
        <taxon>Bacteroidota</taxon>
        <taxon>Cytophagia</taxon>
        <taxon>Cytophagales</taxon>
        <taxon>Hymenobacteraceae</taxon>
        <taxon>Pontibacter</taxon>
    </lineage>
</organism>
<evidence type="ECO:0000313" key="4">
    <source>
        <dbReference type="Proteomes" id="UP000813018"/>
    </source>
</evidence>
<dbReference type="Pfam" id="PF17836">
    <property type="entry name" value="PglD_N"/>
    <property type="match status" value="1"/>
</dbReference>
<dbReference type="InterPro" id="IPR041561">
    <property type="entry name" value="PglD_N"/>
</dbReference>
<sequence length="211" mass="22472">MKSPLLIIGAGNVGGFLAYNIEEFETDFEVLGFLDDNPNKIGEVLYGHKVLGPVADIRNYENKGIAVAIGIANPKIKKNIAGSLLASSFTFPSFISKHAWLSKHVTVGRGVILYPGVSINYETLLGDFVIMNMNCAIGHNCSIADYSTLAPGVNLAGFTFIEESVDIGIGVSTRQNVRIGNNSKVGGQTMIIHNVQPNSVVVGVPGKPINN</sequence>
<keyword evidence="4" id="KW-1185">Reference proteome</keyword>
<dbReference type="CDD" id="cd03360">
    <property type="entry name" value="LbH_AT_putative"/>
    <property type="match status" value="1"/>
</dbReference>
<dbReference type="RefSeq" id="WP_219877539.1">
    <property type="nucleotide sequence ID" value="NZ_JAHYXK010000008.1"/>
</dbReference>
<proteinExistence type="inferred from homology"/>
<dbReference type="EMBL" id="JAHYXK010000008">
    <property type="protein sequence ID" value="MBW7467661.1"/>
    <property type="molecule type" value="Genomic_DNA"/>
</dbReference>
<evidence type="ECO:0000259" key="2">
    <source>
        <dbReference type="Pfam" id="PF17836"/>
    </source>
</evidence>
<dbReference type="InterPro" id="IPR011004">
    <property type="entry name" value="Trimer_LpxA-like_sf"/>
</dbReference>